<evidence type="ECO:0000259" key="4">
    <source>
        <dbReference type="PROSITE" id="PS51194"/>
    </source>
</evidence>
<dbReference type="FunFam" id="3.40.50.300:FF:000533">
    <property type="entry name" value="Helicase, Snf2 family"/>
    <property type="match status" value="1"/>
</dbReference>
<gene>
    <name evidence="5" type="ORF">GNZ21_01020</name>
</gene>
<dbReference type="PROSITE" id="PS51192">
    <property type="entry name" value="HELICASE_ATP_BIND_1"/>
    <property type="match status" value="1"/>
</dbReference>
<evidence type="ECO:0000313" key="6">
    <source>
        <dbReference type="Proteomes" id="UP000460157"/>
    </source>
</evidence>
<dbReference type="FunFam" id="3.40.50.10810:FF:000031">
    <property type="entry name" value="Helicase, SNF2/RAD54 family"/>
    <property type="match status" value="1"/>
</dbReference>
<dbReference type="Pfam" id="PF00176">
    <property type="entry name" value="SNF2-rel_dom"/>
    <property type="match status" value="1"/>
</dbReference>
<keyword evidence="5" id="KW-0547">Nucleotide-binding</keyword>
<keyword evidence="6" id="KW-1185">Reference proteome</keyword>
<comment type="caution">
    <text evidence="5">The sequence shown here is derived from an EMBL/GenBank/DDBJ whole genome shotgun (WGS) entry which is preliminary data.</text>
</comment>
<dbReference type="GO" id="GO:0005524">
    <property type="term" value="F:ATP binding"/>
    <property type="evidence" value="ECO:0007669"/>
    <property type="project" value="InterPro"/>
</dbReference>
<feature type="region of interest" description="Disordered" evidence="2">
    <location>
        <begin position="288"/>
        <end position="307"/>
    </location>
</feature>
<reference evidence="5 6" key="1">
    <citation type="submission" date="2019-12" db="EMBL/GenBank/DDBJ databases">
        <title>Nesterenkonia muleiensis sp. nov., a novel actinobacterium isolated from sap of Populus euphratica.</title>
        <authorList>
            <person name="Wang R."/>
        </authorList>
    </citation>
    <scope>NUCLEOTIDE SEQUENCE [LARGE SCALE GENOMIC DNA]</scope>
    <source>
        <strain evidence="5 6">F10</strain>
    </source>
</reference>
<dbReference type="PROSITE" id="PS51194">
    <property type="entry name" value="HELICASE_CTER"/>
    <property type="match status" value="1"/>
</dbReference>
<dbReference type="Gene3D" id="3.40.50.10810">
    <property type="entry name" value="Tandem AAA-ATPase domain"/>
    <property type="match status" value="1"/>
</dbReference>
<dbReference type="AlphaFoldDB" id="A0A7K1UEP7"/>
<dbReference type="SMART" id="SM00490">
    <property type="entry name" value="HELICc"/>
    <property type="match status" value="1"/>
</dbReference>
<dbReference type="CDD" id="cd18012">
    <property type="entry name" value="DEXQc_arch_SWI2_SNF2"/>
    <property type="match status" value="1"/>
</dbReference>
<dbReference type="InterPro" id="IPR022138">
    <property type="entry name" value="DUF3670"/>
</dbReference>
<dbReference type="InterPro" id="IPR049730">
    <property type="entry name" value="SNF2/RAD54-like_C"/>
</dbReference>
<dbReference type="PANTHER" id="PTHR10799">
    <property type="entry name" value="SNF2/RAD54 HELICASE FAMILY"/>
    <property type="match status" value="1"/>
</dbReference>
<dbReference type="GO" id="GO:0016787">
    <property type="term" value="F:hydrolase activity"/>
    <property type="evidence" value="ECO:0007669"/>
    <property type="project" value="UniProtKB-KW"/>
</dbReference>
<keyword evidence="5" id="KW-0067">ATP-binding</keyword>
<keyword evidence="1" id="KW-0378">Hydrolase</keyword>
<dbReference type="InterPro" id="IPR014001">
    <property type="entry name" value="Helicase_ATP-bd"/>
</dbReference>
<organism evidence="5 6">
    <name type="scientific">Nesterenkonia alkaliphila</name>
    <dbReference type="NCBI Taxonomy" id="1463631"/>
    <lineage>
        <taxon>Bacteria</taxon>
        <taxon>Bacillati</taxon>
        <taxon>Actinomycetota</taxon>
        <taxon>Actinomycetes</taxon>
        <taxon>Micrococcales</taxon>
        <taxon>Micrococcaceae</taxon>
        <taxon>Nesterenkonia</taxon>
    </lineage>
</organism>
<dbReference type="Gene3D" id="3.40.50.300">
    <property type="entry name" value="P-loop containing nucleotide triphosphate hydrolases"/>
    <property type="match status" value="1"/>
</dbReference>
<evidence type="ECO:0000256" key="1">
    <source>
        <dbReference type="ARBA" id="ARBA00022801"/>
    </source>
</evidence>
<sequence>MLVVHGFWDPQRHLCLWAEDSELPVTSKSQALRSARPHPFAASAEKLSELIGVPAAPAQAVLQLPSTAKSPLDSPEVVRVTPRRALQRDPHLLQWTVPVLSVDTPAALAWLTASSSGTSYREGESLHYLQEVAEWAVDLAQNGRVIPGIERQGQEWRALWRPHLHGREALHAHALISAMPPVCRAQPDLEDPERLFFDAVQTLTDVAVRDQLGDKSLVPPRRGRRPKQLPAAELWLAALTSQDPWITAAPEELTDLQQKLSAWEYPNRGQVTPAQATFRLSEVLPEVEQGEGLESAEGTADPSQEHSSWRVDFLLQSTADASLLVPAEHVWADDGSLNRWLRAPQEILLQELGRASSIYPHIAQGLRNARPVGLDLDTAGAYDFLEHAAPKLAEAGFGVLLPSWWDQRKKLGLKLSVSTPTDTAVDKDPAFGRDQLCEFQWRLAVGEEELTEEELAALAEAKAPLVRLRGQWVHADPQQLQRGLEFLKSQGSGRKSLGEVLTLAAAHPEDLDTPMDVTAMEAEGWLGAFLQGRAAEAITPVDQPAGLQAQLRPYQQRGLSWLVFLSSLGLGACLADDMGLGKTIQLLSLELNDRESRPKSGPTLLLCPMSLVGNWQREAARFAPHLRVQAHHGSDRPRGEELAEQLESTDLLVTTYGTALRDIEDLTDIQWSRVVLDEAQAIKNSQSRTAKAVRCLKAEHRVALTGTPVENRLSELWSIMEFLNPGMLGSQELFRSRYGIPVERYGDDDAARRLRAITRPYVLRRLKTDSSIIDDLPEKIETKQYCRLTAEQATLYQSVVSDMMQKIEDSTGIERRGNVLAAMAKLKQVCNHPAQLLHDRSPLGERSGKIQRLEEMLEEILAEGDRVLCFTQYTEFAQMLLPHLATRFNTDVAYLHGGTPKARRDEMVAEFQSGEGPPVFLLSLKAGGTGLNLTAANHVIHLDRWWNPAVENQATDRAFRIGQKRSVQVHKLICTGTLEEKIDDMIEQKKALANMVVSDGEGWLTELSTADLRDLFTLSEGAIGE</sequence>
<feature type="domain" description="Helicase C-terminal" evidence="4">
    <location>
        <begin position="852"/>
        <end position="1008"/>
    </location>
</feature>
<proteinExistence type="predicted"/>
<evidence type="ECO:0000259" key="3">
    <source>
        <dbReference type="PROSITE" id="PS51192"/>
    </source>
</evidence>
<dbReference type="InterPro" id="IPR038718">
    <property type="entry name" value="SNF2-like_sf"/>
</dbReference>
<evidence type="ECO:0000313" key="5">
    <source>
        <dbReference type="EMBL" id="MVT24957.1"/>
    </source>
</evidence>
<keyword evidence="5" id="KW-0347">Helicase</keyword>
<accession>A0A7K1UEP7</accession>
<dbReference type="GO" id="GO:0004386">
    <property type="term" value="F:helicase activity"/>
    <property type="evidence" value="ECO:0007669"/>
    <property type="project" value="UniProtKB-KW"/>
</dbReference>
<dbReference type="SUPFAM" id="SSF52540">
    <property type="entry name" value="P-loop containing nucleoside triphosphate hydrolases"/>
    <property type="match status" value="2"/>
</dbReference>
<dbReference type="InterPro" id="IPR001650">
    <property type="entry name" value="Helicase_C-like"/>
</dbReference>
<dbReference type="Pfam" id="PF00271">
    <property type="entry name" value="Helicase_C"/>
    <property type="match status" value="1"/>
</dbReference>
<dbReference type="InterPro" id="IPR027417">
    <property type="entry name" value="P-loop_NTPase"/>
</dbReference>
<dbReference type="SMART" id="SM00487">
    <property type="entry name" value="DEXDc"/>
    <property type="match status" value="1"/>
</dbReference>
<dbReference type="Pfam" id="PF12419">
    <property type="entry name" value="DUF3670"/>
    <property type="match status" value="1"/>
</dbReference>
<dbReference type="CDD" id="cd18793">
    <property type="entry name" value="SF2_C_SNF"/>
    <property type="match status" value="1"/>
</dbReference>
<dbReference type="InterPro" id="IPR000330">
    <property type="entry name" value="SNF2_N"/>
</dbReference>
<dbReference type="OrthoDB" id="9760715at2"/>
<dbReference type="EMBL" id="WRPM01000007">
    <property type="protein sequence ID" value="MVT24957.1"/>
    <property type="molecule type" value="Genomic_DNA"/>
</dbReference>
<name>A0A7K1UEP7_9MICC</name>
<protein>
    <submittedName>
        <fullName evidence="5">ATP-dependent helicase</fullName>
    </submittedName>
</protein>
<feature type="domain" description="Helicase ATP-binding" evidence="3">
    <location>
        <begin position="563"/>
        <end position="726"/>
    </location>
</feature>
<evidence type="ECO:0000256" key="2">
    <source>
        <dbReference type="SAM" id="MobiDB-lite"/>
    </source>
</evidence>
<dbReference type="Proteomes" id="UP000460157">
    <property type="component" value="Unassembled WGS sequence"/>
</dbReference>